<keyword evidence="3" id="KW-1185">Reference proteome</keyword>
<proteinExistence type="predicted"/>
<dbReference type="EMBL" id="CP063458">
    <property type="protein sequence ID" value="QOV89167.1"/>
    <property type="molecule type" value="Genomic_DNA"/>
</dbReference>
<organism evidence="2 3">
    <name type="scientific">Humisphaera borealis</name>
    <dbReference type="NCBI Taxonomy" id="2807512"/>
    <lineage>
        <taxon>Bacteria</taxon>
        <taxon>Pseudomonadati</taxon>
        <taxon>Planctomycetota</taxon>
        <taxon>Phycisphaerae</taxon>
        <taxon>Tepidisphaerales</taxon>
        <taxon>Tepidisphaeraceae</taxon>
        <taxon>Humisphaera</taxon>
    </lineage>
</organism>
<dbReference type="AlphaFoldDB" id="A0A7M2WUG7"/>
<name>A0A7M2WUG7_9BACT</name>
<protein>
    <submittedName>
        <fullName evidence="2">Uncharacterized protein</fullName>
    </submittedName>
</protein>
<reference evidence="2 3" key="1">
    <citation type="submission" date="2020-10" db="EMBL/GenBank/DDBJ databases">
        <title>Wide distribution of Phycisphaera-like planctomycetes from WD2101 soil group in peatlands and genome analysis of the first cultivated representative.</title>
        <authorList>
            <person name="Dedysh S.N."/>
            <person name="Beletsky A.V."/>
            <person name="Ivanova A."/>
            <person name="Kulichevskaya I.S."/>
            <person name="Suzina N.E."/>
            <person name="Philippov D.A."/>
            <person name="Rakitin A.L."/>
            <person name="Mardanov A.V."/>
            <person name="Ravin N.V."/>
        </authorList>
    </citation>
    <scope>NUCLEOTIDE SEQUENCE [LARGE SCALE GENOMIC DNA]</scope>
    <source>
        <strain evidence="2 3">M1803</strain>
    </source>
</reference>
<accession>A0A7M2WUG7</accession>
<evidence type="ECO:0000313" key="2">
    <source>
        <dbReference type="EMBL" id="QOV89167.1"/>
    </source>
</evidence>
<dbReference type="Proteomes" id="UP000593765">
    <property type="component" value="Chromosome"/>
</dbReference>
<evidence type="ECO:0000256" key="1">
    <source>
        <dbReference type="SAM" id="MobiDB-lite"/>
    </source>
</evidence>
<feature type="region of interest" description="Disordered" evidence="1">
    <location>
        <begin position="1"/>
        <end position="21"/>
    </location>
</feature>
<sequence length="119" mass="12924">MTAENDPSPPGSDMDALNKELESLRRRYPDDAVKAQSSDAVICPLCGGAMAPGSASVRTSIIGFILGGSSFRHLWFHRRGRHKLEDQVVVGSGDTTDAWQCDKCHATLVKPSRSAWMAH</sequence>
<dbReference type="RefSeq" id="WP_206292187.1">
    <property type="nucleotide sequence ID" value="NZ_CP063458.1"/>
</dbReference>
<evidence type="ECO:0000313" key="3">
    <source>
        <dbReference type="Proteomes" id="UP000593765"/>
    </source>
</evidence>
<gene>
    <name evidence="2" type="ORF">IPV69_23600</name>
</gene>
<dbReference type="KEGG" id="hbs:IPV69_23600"/>